<evidence type="ECO:0000313" key="6">
    <source>
        <dbReference type="EMBL" id="EFR30469.1"/>
    </source>
</evidence>
<accession>E4KRA6</accession>
<protein>
    <recommendedName>
        <fullName evidence="2">Poly(3-hydroxyalkanoate) polymerase subunit PhaE</fullName>
    </recommendedName>
</protein>
<dbReference type="OrthoDB" id="617533at2"/>
<evidence type="ECO:0000256" key="4">
    <source>
        <dbReference type="SAM" id="Coils"/>
    </source>
</evidence>
<feature type="coiled-coil region" evidence="4">
    <location>
        <begin position="394"/>
        <end position="421"/>
    </location>
</feature>
<comment type="caution">
    <text evidence="6">The sequence shown here is derived from an EMBL/GenBank/DDBJ whole genome shotgun (WGS) entry which is preliminary data.</text>
</comment>
<evidence type="ECO:0000256" key="1">
    <source>
        <dbReference type="ARBA" id="ARBA00004683"/>
    </source>
</evidence>
<keyword evidence="7" id="KW-1185">Reference proteome</keyword>
<organism evidence="6 7">
    <name type="scientific">Eremococcus coleocola ACS-139-V-Col8</name>
    <dbReference type="NCBI Taxonomy" id="908337"/>
    <lineage>
        <taxon>Bacteria</taxon>
        <taxon>Bacillati</taxon>
        <taxon>Bacillota</taxon>
        <taxon>Bacilli</taxon>
        <taxon>Lactobacillales</taxon>
        <taxon>Aerococcaceae</taxon>
        <taxon>Eremococcus</taxon>
    </lineage>
</organism>
<dbReference type="Proteomes" id="UP000005990">
    <property type="component" value="Unassembled WGS sequence"/>
</dbReference>
<dbReference type="InterPro" id="IPR010123">
    <property type="entry name" value="PHA_synth_III_E"/>
</dbReference>
<sequence length="456" mass="53006">MSQDLYGQWLDTQKNWLENVSKLGNESMTNQWTAPYKTWLDSQEKAYESYQKAVGGDQQAPSLFNPFMPQANQLFNPFQALQNFDQVQKDSVKAWQDAYKNSPMGQYMAQLPNMNDYTKQMQNLFQVDPSTYTKFLSKDTRDIFAKMTNASQIYENMYKFYQEFVDTVAQPAGKELEKTWNQLVEQGKVNYQTLVEPFIPVQVKAFMEAPQQMLEALSQQNDTFWKPWKDAAEDLTYLYNQSLLGDTAKLSEFYDLWQDTYAQTFGAVIKSPLMGNNAEFYEAKNQYMDQLVRLLVVSSEFSSKLSQVTQTHLKNHMKDFMELVEKNEQPKTYKEFYYYWSKQIESTLNAYFYTDEFAELLGEFSSAFAQARTRQNAVLERYLANTPIVLESDMRSLYKKVHEMKREIRSLKKELKELHASDEVEANAPVKAAAKPARKPAARATKSSTTTAKESK</sequence>
<proteinExistence type="predicted"/>
<dbReference type="STRING" id="908337.HMPREF9257_0405"/>
<name>E4KRA6_9LACT</name>
<dbReference type="AlphaFoldDB" id="E4KRA6"/>
<dbReference type="RefSeq" id="WP_006418992.1">
    <property type="nucleotide sequence ID" value="NZ_AENN01000018.1"/>
</dbReference>
<feature type="compositionally biased region" description="Low complexity" evidence="5">
    <location>
        <begin position="426"/>
        <end position="435"/>
    </location>
</feature>
<dbReference type="eggNOG" id="ENOG502ZA44">
    <property type="taxonomic scope" value="Bacteria"/>
</dbReference>
<reference evidence="6 7" key="1">
    <citation type="submission" date="2010-10" db="EMBL/GenBank/DDBJ databases">
        <authorList>
            <person name="Durkin A.S."/>
            <person name="Madupu R."/>
            <person name="Torralba M."/>
            <person name="Gillis M."/>
            <person name="Methe B."/>
            <person name="Sutton G."/>
            <person name="Nelson K.E."/>
        </authorList>
    </citation>
    <scope>NUCLEOTIDE SEQUENCE [LARGE SCALE GENOMIC DNA]</scope>
    <source>
        <strain evidence="6 7">ACS-139-V-Col8</strain>
    </source>
</reference>
<dbReference type="UniPathway" id="UPA00917"/>
<evidence type="ECO:0000256" key="3">
    <source>
        <dbReference type="ARBA" id="ARBA00022752"/>
    </source>
</evidence>
<gene>
    <name evidence="6" type="ORF">HMPREF9257_0405</name>
</gene>
<evidence type="ECO:0000256" key="5">
    <source>
        <dbReference type="SAM" id="MobiDB-lite"/>
    </source>
</evidence>
<dbReference type="GO" id="GO:0042619">
    <property type="term" value="P:poly-hydroxybutyrate biosynthetic process"/>
    <property type="evidence" value="ECO:0007669"/>
    <property type="project" value="UniProtKB-KW"/>
</dbReference>
<keyword evidence="4" id="KW-0175">Coiled coil</keyword>
<feature type="compositionally biased region" description="Low complexity" evidence="5">
    <location>
        <begin position="442"/>
        <end position="456"/>
    </location>
</feature>
<feature type="region of interest" description="Disordered" evidence="5">
    <location>
        <begin position="426"/>
        <end position="456"/>
    </location>
</feature>
<keyword evidence="3" id="KW-0583">PHB biosynthesis</keyword>
<evidence type="ECO:0000313" key="7">
    <source>
        <dbReference type="Proteomes" id="UP000005990"/>
    </source>
</evidence>
<dbReference type="Pfam" id="PF09712">
    <property type="entry name" value="PHA_synth_III_E"/>
    <property type="match status" value="1"/>
</dbReference>
<dbReference type="EMBL" id="AENN01000018">
    <property type="protein sequence ID" value="EFR30469.1"/>
    <property type="molecule type" value="Genomic_DNA"/>
</dbReference>
<evidence type="ECO:0000256" key="2">
    <source>
        <dbReference type="ARBA" id="ARBA00019066"/>
    </source>
</evidence>
<comment type="pathway">
    <text evidence="1">Biopolymer metabolism; poly-(R)-3-hydroxybutanoate biosynthesis.</text>
</comment>